<dbReference type="STRING" id="685588.A0A067T0F0"/>
<dbReference type="PROSITE" id="PS50082">
    <property type="entry name" value="WD_REPEATS_2"/>
    <property type="match status" value="1"/>
</dbReference>
<feature type="repeat" description="WD" evidence="3">
    <location>
        <begin position="19"/>
        <end position="60"/>
    </location>
</feature>
<reference evidence="5" key="1">
    <citation type="journal article" date="2014" name="Proc. Natl. Acad. Sci. U.S.A.">
        <title>Extensive sampling of basidiomycete genomes demonstrates inadequacy of the white-rot/brown-rot paradigm for wood decay fungi.</title>
        <authorList>
            <person name="Riley R."/>
            <person name="Salamov A.A."/>
            <person name="Brown D.W."/>
            <person name="Nagy L.G."/>
            <person name="Floudas D."/>
            <person name="Held B.W."/>
            <person name="Levasseur A."/>
            <person name="Lombard V."/>
            <person name="Morin E."/>
            <person name="Otillar R."/>
            <person name="Lindquist E.A."/>
            <person name="Sun H."/>
            <person name="LaButti K.M."/>
            <person name="Schmutz J."/>
            <person name="Jabbour D."/>
            <person name="Luo H."/>
            <person name="Baker S.E."/>
            <person name="Pisabarro A.G."/>
            <person name="Walton J.D."/>
            <person name="Blanchette R.A."/>
            <person name="Henrissat B."/>
            <person name="Martin F."/>
            <person name="Cullen D."/>
            <person name="Hibbett D.S."/>
            <person name="Grigoriev I.V."/>
        </authorList>
    </citation>
    <scope>NUCLEOTIDE SEQUENCE [LARGE SCALE GENOMIC DNA]</scope>
    <source>
        <strain evidence="5">CBS 339.88</strain>
    </source>
</reference>
<dbReference type="InterPro" id="IPR036322">
    <property type="entry name" value="WD40_repeat_dom_sf"/>
</dbReference>
<keyword evidence="5" id="KW-1185">Reference proteome</keyword>
<evidence type="ECO:0000256" key="2">
    <source>
        <dbReference type="ARBA" id="ARBA00022737"/>
    </source>
</evidence>
<dbReference type="EMBL" id="KL142378">
    <property type="protein sequence ID" value="KDR76616.1"/>
    <property type="molecule type" value="Genomic_DNA"/>
</dbReference>
<evidence type="ECO:0000256" key="1">
    <source>
        <dbReference type="ARBA" id="ARBA00022574"/>
    </source>
</evidence>
<keyword evidence="1 3" id="KW-0853">WD repeat</keyword>
<dbReference type="PROSITE" id="PS50294">
    <property type="entry name" value="WD_REPEATS_REGION"/>
    <property type="match status" value="1"/>
</dbReference>
<dbReference type="OrthoDB" id="3238562at2759"/>
<dbReference type="Gene3D" id="2.130.10.10">
    <property type="entry name" value="YVTN repeat-like/Quinoprotein amine dehydrogenase"/>
    <property type="match status" value="1"/>
</dbReference>
<dbReference type="InterPro" id="IPR001680">
    <property type="entry name" value="WD40_rpt"/>
</dbReference>
<dbReference type="Proteomes" id="UP000027222">
    <property type="component" value="Unassembled WGS sequence"/>
</dbReference>
<dbReference type="SMART" id="SM00320">
    <property type="entry name" value="WD40"/>
    <property type="match status" value="4"/>
</dbReference>
<dbReference type="InterPro" id="IPR051350">
    <property type="entry name" value="WD_repeat-ST_regulator"/>
</dbReference>
<dbReference type="PANTHER" id="PTHR22838">
    <property type="entry name" value="WD REPEAT PROTEIN 26-RELATED"/>
    <property type="match status" value="1"/>
</dbReference>
<evidence type="ECO:0000256" key="3">
    <source>
        <dbReference type="PROSITE-ProRule" id="PRU00221"/>
    </source>
</evidence>
<evidence type="ECO:0000313" key="5">
    <source>
        <dbReference type="Proteomes" id="UP000027222"/>
    </source>
</evidence>
<keyword evidence="2" id="KW-0677">Repeat</keyword>
<dbReference type="InterPro" id="IPR019775">
    <property type="entry name" value="WD40_repeat_CS"/>
</dbReference>
<gene>
    <name evidence="4" type="ORF">GALMADRAFT_139529</name>
</gene>
<protein>
    <submittedName>
        <fullName evidence="4">Uncharacterized protein</fullName>
    </submittedName>
</protein>
<proteinExistence type="predicted"/>
<dbReference type="HOGENOM" id="CLU_057730_0_0_1"/>
<accession>A0A067T0F0</accession>
<organism evidence="4 5">
    <name type="scientific">Galerina marginata (strain CBS 339.88)</name>
    <dbReference type="NCBI Taxonomy" id="685588"/>
    <lineage>
        <taxon>Eukaryota</taxon>
        <taxon>Fungi</taxon>
        <taxon>Dikarya</taxon>
        <taxon>Basidiomycota</taxon>
        <taxon>Agaricomycotina</taxon>
        <taxon>Agaricomycetes</taxon>
        <taxon>Agaricomycetidae</taxon>
        <taxon>Agaricales</taxon>
        <taxon>Agaricineae</taxon>
        <taxon>Strophariaceae</taxon>
        <taxon>Galerina</taxon>
    </lineage>
</organism>
<dbReference type="PANTHER" id="PTHR22838:SF0">
    <property type="entry name" value="WD REPEAT-CONTAINING PROTEIN 26"/>
    <property type="match status" value="1"/>
</dbReference>
<dbReference type="PROSITE" id="PS00678">
    <property type="entry name" value="WD_REPEATS_1"/>
    <property type="match status" value="1"/>
</dbReference>
<sequence>MSFLRQQSADEEYRVLMRLTGPAGPVNTLAFGPDAKFLASGGDDEKVRIWDVATKQIHQVIEDDLERWGQITCTQWLTGFTDNGNTLCFGTGRGQDFFKELSSTTVLPFNEPVEAMDYDKKNKLVLSSHGGKIKLFHVERNGTLIALWSKNWNDIQQAKGSIPRSVHFCDRGENIVIFGLESGVMLSKAAATGGDNWTKVLKSSIGNATFSTDQQWLLVDNLAKGFDLYNYPHSSPSDSFPVSRTKAFVQQGVFLENETSVACGSDHGYIHIFSLGTSKPLQTLKHGSAKTMVQVLDACSTVNQHLIASGTDEKKPVIYVWEKKVMSFVLKKNYNVKHPLGERTSSPAPQLWV</sequence>
<dbReference type="SUPFAM" id="SSF50978">
    <property type="entry name" value="WD40 repeat-like"/>
    <property type="match status" value="1"/>
</dbReference>
<name>A0A067T0F0_GALM3</name>
<dbReference type="InterPro" id="IPR015943">
    <property type="entry name" value="WD40/YVTN_repeat-like_dom_sf"/>
</dbReference>
<dbReference type="Pfam" id="PF00400">
    <property type="entry name" value="WD40"/>
    <property type="match status" value="1"/>
</dbReference>
<evidence type="ECO:0000313" key="4">
    <source>
        <dbReference type="EMBL" id="KDR76616.1"/>
    </source>
</evidence>
<dbReference type="AlphaFoldDB" id="A0A067T0F0"/>